<gene>
    <name evidence="1" type="ORF">KHA90_09295</name>
</gene>
<dbReference type="SUPFAM" id="SSF54427">
    <property type="entry name" value="NTF2-like"/>
    <property type="match status" value="1"/>
</dbReference>
<dbReference type="EMBL" id="JAGYVZ010000007">
    <property type="protein sequence ID" value="MBS7231219.1"/>
    <property type="molecule type" value="Genomic_DNA"/>
</dbReference>
<dbReference type="RefSeq" id="WP_213298313.1">
    <property type="nucleotide sequence ID" value="NZ_JAGYVZ010000007.1"/>
</dbReference>
<accession>A0ABS5PAB7</accession>
<proteinExistence type="predicted"/>
<organism evidence="1 2">
    <name type="scientific">Flavobacterium psychroterrae</name>
    <dbReference type="NCBI Taxonomy" id="2133767"/>
    <lineage>
        <taxon>Bacteria</taxon>
        <taxon>Pseudomonadati</taxon>
        <taxon>Bacteroidota</taxon>
        <taxon>Flavobacteriia</taxon>
        <taxon>Flavobacteriales</taxon>
        <taxon>Flavobacteriaceae</taxon>
        <taxon>Flavobacterium</taxon>
    </lineage>
</organism>
<dbReference type="InterPro" id="IPR032710">
    <property type="entry name" value="NTF2-like_dom_sf"/>
</dbReference>
<dbReference type="Gene3D" id="3.10.450.50">
    <property type="match status" value="1"/>
</dbReference>
<keyword evidence="2" id="KW-1185">Reference proteome</keyword>
<dbReference type="Proteomes" id="UP000722625">
    <property type="component" value="Unassembled WGS sequence"/>
</dbReference>
<evidence type="ECO:0000313" key="2">
    <source>
        <dbReference type="Proteomes" id="UP000722625"/>
    </source>
</evidence>
<name>A0ABS5PAB7_9FLAO</name>
<evidence type="ECO:0000313" key="1">
    <source>
        <dbReference type="EMBL" id="MBS7231219.1"/>
    </source>
</evidence>
<reference evidence="1 2" key="1">
    <citation type="journal article" date="2018" name="Int. J. Syst. Evol. Microbiol.">
        <title>Flavobacterium chryseum sp. nov. and Flavobacterium psychroterrae sp. nov., novel environmental bacteria isolated from Antarctica.</title>
        <authorList>
            <person name="Kralova S."/>
            <person name="Svec P."/>
            <person name="Busse H.J."/>
            <person name="Stankova E."/>
            <person name="Vaczi P."/>
            <person name="Sedlacek I."/>
        </authorList>
    </citation>
    <scope>NUCLEOTIDE SEQUENCE [LARGE SCALE GENOMIC DNA]</scope>
    <source>
        <strain evidence="1 2">CCM 8827</strain>
    </source>
</reference>
<protein>
    <submittedName>
        <fullName evidence="1">Nuclear transport factor 2 family protein</fullName>
    </submittedName>
</protein>
<sequence length="106" mass="12073">MNLPNIILDLIAAQSNFDSKAYAKCFSESALVFDENETHKGQNEIKKWNEKTNEMYQTQLEVLDFLIADTTIVKTKVSGNFEGSPIILKYHFELKDGKIDSLKITV</sequence>
<comment type="caution">
    <text evidence="1">The sequence shown here is derived from an EMBL/GenBank/DDBJ whole genome shotgun (WGS) entry which is preliminary data.</text>
</comment>